<reference evidence="2" key="1">
    <citation type="journal article" date="2024" name="Proc. Natl. Acad. Sci. U.S.A.">
        <title>Extraordinary preservation of gene collinearity over three hundred million years revealed in homosporous lycophytes.</title>
        <authorList>
            <person name="Li C."/>
            <person name="Wickell D."/>
            <person name="Kuo L.Y."/>
            <person name="Chen X."/>
            <person name="Nie B."/>
            <person name="Liao X."/>
            <person name="Peng D."/>
            <person name="Ji J."/>
            <person name="Jenkins J."/>
            <person name="Williams M."/>
            <person name="Shu S."/>
            <person name="Plott C."/>
            <person name="Barry K."/>
            <person name="Rajasekar S."/>
            <person name="Grimwood J."/>
            <person name="Han X."/>
            <person name="Sun S."/>
            <person name="Hou Z."/>
            <person name="He W."/>
            <person name="Dai G."/>
            <person name="Sun C."/>
            <person name="Schmutz J."/>
            <person name="Leebens-Mack J.H."/>
            <person name="Li F.W."/>
            <person name="Wang L."/>
        </authorList>
    </citation>
    <scope>NUCLEOTIDE SEQUENCE [LARGE SCALE GENOMIC DNA]</scope>
    <source>
        <strain evidence="2">cv. PW_Plant_1</strain>
    </source>
</reference>
<comment type="caution">
    <text evidence="1">The sequence shown here is derived from an EMBL/GenBank/DDBJ whole genome shotgun (WGS) entry which is preliminary data.</text>
</comment>
<dbReference type="EMBL" id="CM055113">
    <property type="protein sequence ID" value="KAJ7516503.1"/>
    <property type="molecule type" value="Genomic_DNA"/>
</dbReference>
<protein>
    <submittedName>
        <fullName evidence="1">Uncharacterized protein</fullName>
    </submittedName>
</protein>
<gene>
    <name evidence="1" type="ORF">O6H91_22G060600</name>
</gene>
<keyword evidence="2" id="KW-1185">Reference proteome</keyword>
<evidence type="ECO:0000313" key="1">
    <source>
        <dbReference type="EMBL" id="KAJ7516503.1"/>
    </source>
</evidence>
<evidence type="ECO:0000313" key="2">
    <source>
        <dbReference type="Proteomes" id="UP001162992"/>
    </source>
</evidence>
<organism evidence="1 2">
    <name type="scientific">Diphasiastrum complanatum</name>
    <name type="common">Issler's clubmoss</name>
    <name type="synonym">Lycopodium complanatum</name>
    <dbReference type="NCBI Taxonomy" id="34168"/>
    <lineage>
        <taxon>Eukaryota</taxon>
        <taxon>Viridiplantae</taxon>
        <taxon>Streptophyta</taxon>
        <taxon>Embryophyta</taxon>
        <taxon>Tracheophyta</taxon>
        <taxon>Lycopodiopsida</taxon>
        <taxon>Lycopodiales</taxon>
        <taxon>Lycopodiaceae</taxon>
        <taxon>Lycopodioideae</taxon>
        <taxon>Diphasiastrum</taxon>
    </lineage>
</organism>
<accession>A0ACC2AG07</accession>
<dbReference type="Proteomes" id="UP001162992">
    <property type="component" value="Chromosome 22"/>
</dbReference>
<sequence>MKRHACCQKQKLRRGLWSPDEDEKLIRFITRYGHSCWSNVPKQAGLQRCGKSCRLRWINYLRPDLKRGEFSEQEEKLIIDLHAVLGNRWSQIATQLPGRTDNEIKNYWNSWVKKKLRRLGIDPNTHASMNEISRPQGVREEAYASMPTDPSTGMHAYTQPQLNSQTNNGPAFQPFYVDEKLLATHSLEPSFLKNFPASATHYGKPRRRCWAKDDGIPRHSSIEKQHFPKSKIPIFADLAIDANFFEKLSDHNEGCVSMALNSFNYGCVQHSNSLKDTNGVEWLTSSRIESNEPRSSKTTPQFPDPEAEIGGYGTPIVQSENLPDISDSEFPRKLSMQSLTLYDPTLHDDALGCSADTSGVSNNAVTSSSSGSKSTCISSEQPESDGLFESRLWWDFSDKVMTSELSSKGDPSCYSSPPTTDPVKWGDLFEVYSSSMPVYEARNEVSDMHVQTGALAWSQLHGLDLHDRTCTSFDSSFSAPVVSDKRYPANMLNVSHANDRLGKLQLEYDF</sequence>
<name>A0ACC2AG07_DIPCM</name>
<proteinExistence type="predicted"/>